<dbReference type="eggNOG" id="COG2932">
    <property type="taxonomic scope" value="Bacteria"/>
</dbReference>
<dbReference type="Pfam" id="PF00717">
    <property type="entry name" value="Peptidase_S24"/>
    <property type="match status" value="1"/>
</dbReference>
<evidence type="ECO:0000313" key="7">
    <source>
        <dbReference type="Proteomes" id="UP000323012"/>
    </source>
</evidence>
<dbReference type="EMBL" id="PCGW01000041">
    <property type="protein sequence ID" value="PHO19521.1"/>
    <property type="molecule type" value="Genomic_DNA"/>
</dbReference>
<dbReference type="Proteomes" id="UP000226080">
    <property type="component" value="Unassembled WGS sequence"/>
</dbReference>
<gene>
    <name evidence="2" type="ORF">ACT75_10405</name>
    <name evidence="3" type="ORF">CQR80_11905</name>
    <name evidence="4" type="ORF">FXB79_11065</name>
</gene>
<dbReference type="RefSeq" id="WP_005544663.1">
    <property type="nucleotide sequence ID" value="NZ_CP012959.1"/>
</dbReference>
<dbReference type="Proteomes" id="UP000323012">
    <property type="component" value="Unassembled WGS sequence"/>
</dbReference>
<dbReference type="Proteomes" id="UP000072236">
    <property type="component" value="Chromosome"/>
</dbReference>
<evidence type="ECO:0000313" key="5">
    <source>
        <dbReference type="Proteomes" id="UP000072236"/>
    </source>
</evidence>
<reference evidence="2 5" key="1">
    <citation type="submission" date="2015-10" db="EMBL/GenBank/DDBJ databases">
        <title>Tn-seq of a polymicrobial infection.</title>
        <authorList>
            <person name="Stacy A."/>
            <person name="Rumbaugh K.P."/>
            <person name="Whiteley M."/>
        </authorList>
    </citation>
    <scope>NUCLEOTIDE SEQUENCE [LARGE SCALE GENOMIC DNA]</scope>
    <source>
        <strain evidence="2 5">624</strain>
    </source>
</reference>
<reference evidence="3 6" key="2">
    <citation type="submission" date="2017-10" db="EMBL/GenBank/DDBJ databases">
        <title>Draft genome sequences of Aggregatibacter actinomycetemcomitans strains 310a and 310b.</title>
        <authorList>
            <person name="May A.C."/>
            <person name="Ohta H."/>
            <person name="Maeda H."/>
            <person name="Kokeguchi S."/>
            <person name="Cugini C."/>
        </authorList>
    </citation>
    <scope>NUCLEOTIDE SEQUENCE [LARGE SCALE GENOMIC DNA]</scope>
    <source>
        <strain evidence="3 6">310b</strain>
    </source>
</reference>
<accession>A0A142G2L9</accession>
<dbReference type="Gene3D" id="2.10.109.10">
    <property type="entry name" value="Umud Fragment, subunit A"/>
    <property type="match status" value="1"/>
</dbReference>
<sequence>MNYQNHAAVQNDQSFSYQPMPFFDDMKQNNLFFNKKLDLNLYCIRRPQQTCFIRVTNPNMLAWGIDVGDMLIVEKNNELFVEELVVLEVNNEFHVYEFIAHTNGEFVFLSLDSKTENIKIADWRKLPIVGTVTNVIHQLQRKNTMRFAA</sequence>
<dbReference type="EMBL" id="CP012959">
    <property type="protein sequence ID" value="AMQ94899.1"/>
    <property type="molecule type" value="Genomic_DNA"/>
</dbReference>
<reference evidence="4 7" key="3">
    <citation type="submission" date="2019-08" db="EMBL/GenBank/DDBJ databases">
        <title>Whole genome sequencing of Aggregatibacter actinomycetemcomitans cultured from blood stream infections in Denmark reveals a novel phylogenetic lineage expressing serotype a membrane O polysaccharide.</title>
        <authorList>
            <person name="Nedergaard S."/>
            <person name="Kobel C.M."/>
            <person name="Nielsen M.B."/>
            <person name="Moeller R.T."/>
            <person name="Jensen A.B."/>
            <person name="Noerskov-Lauritsen N."/>
        </authorList>
    </citation>
    <scope>NUCLEOTIDE SEQUENCE [LARGE SCALE GENOMIC DNA]</scope>
    <source>
        <strain evidence="4 7">PN_563</strain>
    </source>
</reference>
<proteinExistence type="predicted"/>
<dbReference type="KEGG" id="aact:ACT75_10405"/>
<evidence type="ECO:0000313" key="4">
    <source>
        <dbReference type="EMBL" id="TYA38016.1"/>
    </source>
</evidence>
<evidence type="ECO:0000259" key="1">
    <source>
        <dbReference type="Pfam" id="PF00717"/>
    </source>
</evidence>
<dbReference type="OMA" id="PQQTCFI"/>
<name>A0A142G2L9_AGGAC</name>
<dbReference type="SMR" id="A0A142G2L9"/>
<dbReference type="EMBL" id="VSED01000051">
    <property type="protein sequence ID" value="TYA38016.1"/>
    <property type="molecule type" value="Genomic_DNA"/>
</dbReference>
<dbReference type="AlphaFoldDB" id="A0A142G2L9"/>
<dbReference type="OrthoDB" id="9787787at2"/>
<protein>
    <submittedName>
        <fullName evidence="4">LexA family transcriptional regulator</fullName>
    </submittedName>
    <submittedName>
        <fullName evidence="2">Type VI secretion protein ImpA</fullName>
    </submittedName>
</protein>
<organism evidence="4 7">
    <name type="scientific">Aggregatibacter actinomycetemcomitans</name>
    <name type="common">Actinobacillus actinomycetemcomitans</name>
    <name type="synonym">Haemophilus actinomycetemcomitans</name>
    <dbReference type="NCBI Taxonomy" id="714"/>
    <lineage>
        <taxon>Bacteria</taxon>
        <taxon>Pseudomonadati</taxon>
        <taxon>Pseudomonadota</taxon>
        <taxon>Gammaproteobacteria</taxon>
        <taxon>Pasteurellales</taxon>
        <taxon>Pasteurellaceae</taxon>
        <taxon>Aggregatibacter</taxon>
    </lineage>
</organism>
<evidence type="ECO:0000313" key="3">
    <source>
        <dbReference type="EMBL" id="PHO19521.1"/>
    </source>
</evidence>
<evidence type="ECO:0000313" key="2">
    <source>
        <dbReference type="EMBL" id="AMQ94899.1"/>
    </source>
</evidence>
<evidence type="ECO:0000313" key="6">
    <source>
        <dbReference type="Proteomes" id="UP000226080"/>
    </source>
</evidence>
<dbReference type="SUPFAM" id="SSF51306">
    <property type="entry name" value="LexA/Signal peptidase"/>
    <property type="match status" value="1"/>
</dbReference>
<dbReference type="InterPro" id="IPR015927">
    <property type="entry name" value="Peptidase_S24_S26A/B/C"/>
</dbReference>
<dbReference type="InterPro" id="IPR036286">
    <property type="entry name" value="LexA/Signal_pep-like_sf"/>
</dbReference>
<feature type="domain" description="Peptidase S24/S26A/S26B/S26C" evidence="1">
    <location>
        <begin position="31"/>
        <end position="132"/>
    </location>
</feature>
<keyword evidence="6" id="KW-1185">Reference proteome</keyword>